<dbReference type="EMBL" id="JAEAOA010001701">
    <property type="protein sequence ID" value="KAK3588824.1"/>
    <property type="molecule type" value="Genomic_DNA"/>
</dbReference>
<dbReference type="AlphaFoldDB" id="A0AAE0VSS9"/>
<name>A0AAE0VSS9_9BIVA</name>
<sequence length="108" mass="12270">MNNMHSPSPLIVTTTIKLKLAPCCTMVSLEIWKLSCHLLFHQFVLHKISLSSKKKSFNKYFSIIIGNYDAVNKQNLCKGQPLLWGNTNSCTSNQSKFTNEISIKFFGE</sequence>
<keyword evidence="2" id="KW-1185">Reference proteome</keyword>
<proteinExistence type="predicted"/>
<comment type="caution">
    <text evidence="1">The sequence shown here is derived from an EMBL/GenBank/DDBJ whole genome shotgun (WGS) entry which is preliminary data.</text>
</comment>
<dbReference type="Proteomes" id="UP001195483">
    <property type="component" value="Unassembled WGS sequence"/>
</dbReference>
<reference evidence="1" key="1">
    <citation type="journal article" date="2021" name="Genome Biol. Evol.">
        <title>A High-Quality Reference Genome for a Parasitic Bivalve with Doubly Uniparental Inheritance (Bivalvia: Unionida).</title>
        <authorList>
            <person name="Smith C.H."/>
        </authorList>
    </citation>
    <scope>NUCLEOTIDE SEQUENCE</scope>
    <source>
        <strain evidence="1">CHS0354</strain>
    </source>
</reference>
<reference evidence="1" key="2">
    <citation type="journal article" date="2021" name="Genome Biol. Evol.">
        <title>Developing a high-quality reference genome for a parasitic bivalve with doubly uniparental inheritance (Bivalvia: Unionida).</title>
        <authorList>
            <person name="Smith C.H."/>
        </authorList>
    </citation>
    <scope>NUCLEOTIDE SEQUENCE</scope>
    <source>
        <strain evidence="1">CHS0354</strain>
        <tissue evidence="1">Mantle</tissue>
    </source>
</reference>
<protein>
    <submittedName>
        <fullName evidence="1">Uncharacterized protein</fullName>
    </submittedName>
</protein>
<accession>A0AAE0VSS9</accession>
<gene>
    <name evidence="1" type="ORF">CHS0354_028473</name>
</gene>
<organism evidence="1 2">
    <name type="scientific">Potamilus streckersoni</name>
    <dbReference type="NCBI Taxonomy" id="2493646"/>
    <lineage>
        <taxon>Eukaryota</taxon>
        <taxon>Metazoa</taxon>
        <taxon>Spiralia</taxon>
        <taxon>Lophotrochozoa</taxon>
        <taxon>Mollusca</taxon>
        <taxon>Bivalvia</taxon>
        <taxon>Autobranchia</taxon>
        <taxon>Heteroconchia</taxon>
        <taxon>Palaeoheterodonta</taxon>
        <taxon>Unionida</taxon>
        <taxon>Unionoidea</taxon>
        <taxon>Unionidae</taxon>
        <taxon>Ambleminae</taxon>
        <taxon>Lampsilini</taxon>
        <taxon>Potamilus</taxon>
    </lineage>
</organism>
<reference evidence="1" key="3">
    <citation type="submission" date="2023-05" db="EMBL/GenBank/DDBJ databases">
        <authorList>
            <person name="Smith C.H."/>
        </authorList>
    </citation>
    <scope>NUCLEOTIDE SEQUENCE</scope>
    <source>
        <strain evidence="1">CHS0354</strain>
        <tissue evidence="1">Mantle</tissue>
    </source>
</reference>
<evidence type="ECO:0000313" key="1">
    <source>
        <dbReference type="EMBL" id="KAK3588824.1"/>
    </source>
</evidence>
<evidence type="ECO:0000313" key="2">
    <source>
        <dbReference type="Proteomes" id="UP001195483"/>
    </source>
</evidence>